<evidence type="ECO:0000313" key="2">
    <source>
        <dbReference type="EMBL" id="KAK4459678.1"/>
    </source>
</evidence>
<dbReference type="AlphaFoldDB" id="A0AAV9HG60"/>
<organism evidence="2 3">
    <name type="scientific">Cladorrhinum samala</name>
    <dbReference type="NCBI Taxonomy" id="585594"/>
    <lineage>
        <taxon>Eukaryota</taxon>
        <taxon>Fungi</taxon>
        <taxon>Dikarya</taxon>
        <taxon>Ascomycota</taxon>
        <taxon>Pezizomycotina</taxon>
        <taxon>Sordariomycetes</taxon>
        <taxon>Sordariomycetidae</taxon>
        <taxon>Sordariales</taxon>
        <taxon>Podosporaceae</taxon>
        <taxon>Cladorrhinum</taxon>
    </lineage>
</organism>
<protein>
    <submittedName>
        <fullName evidence="2">Uncharacterized protein</fullName>
    </submittedName>
</protein>
<dbReference type="EMBL" id="MU865030">
    <property type="protein sequence ID" value="KAK4459678.1"/>
    <property type="molecule type" value="Genomic_DNA"/>
</dbReference>
<feature type="signal peptide" evidence="1">
    <location>
        <begin position="1"/>
        <end position="20"/>
    </location>
</feature>
<reference evidence="2" key="1">
    <citation type="journal article" date="2023" name="Mol. Phylogenet. Evol.">
        <title>Genome-scale phylogeny and comparative genomics of the fungal order Sordariales.</title>
        <authorList>
            <person name="Hensen N."/>
            <person name="Bonometti L."/>
            <person name="Westerberg I."/>
            <person name="Brannstrom I.O."/>
            <person name="Guillou S."/>
            <person name="Cros-Aarteil S."/>
            <person name="Calhoun S."/>
            <person name="Haridas S."/>
            <person name="Kuo A."/>
            <person name="Mondo S."/>
            <person name="Pangilinan J."/>
            <person name="Riley R."/>
            <person name="LaButti K."/>
            <person name="Andreopoulos B."/>
            <person name="Lipzen A."/>
            <person name="Chen C."/>
            <person name="Yan M."/>
            <person name="Daum C."/>
            <person name="Ng V."/>
            <person name="Clum A."/>
            <person name="Steindorff A."/>
            <person name="Ohm R.A."/>
            <person name="Martin F."/>
            <person name="Silar P."/>
            <person name="Natvig D.O."/>
            <person name="Lalanne C."/>
            <person name="Gautier V."/>
            <person name="Ament-Velasquez S.L."/>
            <person name="Kruys A."/>
            <person name="Hutchinson M.I."/>
            <person name="Powell A.J."/>
            <person name="Barry K."/>
            <person name="Miller A.N."/>
            <person name="Grigoriev I.V."/>
            <person name="Debuchy R."/>
            <person name="Gladieux P."/>
            <person name="Hiltunen Thoren M."/>
            <person name="Johannesson H."/>
        </authorList>
    </citation>
    <scope>NUCLEOTIDE SEQUENCE</scope>
    <source>
        <strain evidence="2">PSN324</strain>
    </source>
</reference>
<keyword evidence="3" id="KW-1185">Reference proteome</keyword>
<evidence type="ECO:0000256" key="1">
    <source>
        <dbReference type="SAM" id="SignalP"/>
    </source>
</evidence>
<accession>A0AAV9HG60</accession>
<gene>
    <name evidence="2" type="ORF">QBC42DRAFT_231138</name>
</gene>
<proteinExistence type="predicted"/>
<keyword evidence="1" id="KW-0732">Signal</keyword>
<dbReference type="Proteomes" id="UP001321749">
    <property type="component" value="Unassembled WGS sequence"/>
</dbReference>
<sequence length="138" mass="14543">MQANLFKLVAIAAAFSAVHSAPAEAAAEVTKPQVNGTQTNSSYKLAGRLTPILHLLRSRKSAIRRGTLLTSAKERRRELFSSGLAGSIGAGKTVSADLSDVPTAFCTLTSAATRGLPAVSAWSKNSSPRRRRMDMGMA</sequence>
<name>A0AAV9HG60_9PEZI</name>
<evidence type="ECO:0000313" key="3">
    <source>
        <dbReference type="Proteomes" id="UP001321749"/>
    </source>
</evidence>
<reference evidence="2" key="2">
    <citation type="submission" date="2023-06" db="EMBL/GenBank/DDBJ databases">
        <authorList>
            <consortium name="Lawrence Berkeley National Laboratory"/>
            <person name="Mondo S.J."/>
            <person name="Hensen N."/>
            <person name="Bonometti L."/>
            <person name="Westerberg I."/>
            <person name="Brannstrom I.O."/>
            <person name="Guillou S."/>
            <person name="Cros-Aarteil S."/>
            <person name="Calhoun S."/>
            <person name="Haridas S."/>
            <person name="Kuo A."/>
            <person name="Pangilinan J."/>
            <person name="Riley R."/>
            <person name="Labutti K."/>
            <person name="Andreopoulos B."/>
            <person name="Lipzen A."/>
            <person name="Chen C."/>
            <person name="Yanf M."/>
            <person name="Daum C."/>
            <person name="Ng V."/>
            <person name="Clum A."/>
            <person name="Steindorff A."/>
            <person name="Ohm R."/>
            <person name="Martin F."/>
            <person name="Silar P."/>
            <person name="Natvig D."/>
            <person name="Lalanne C."/>
            <person name="Gautier V."/>
            <person name="Ament-Velasquez S.L."/>
            <person name="Kruys A."/>
            <person name="Hutchinson M.I."/>
            <person name="Powell A.J."/>
            <person name="Barry K."/>
            <person name="Miller A.N."/>
            <person name="Grigoriev I.V."/>
            <person name="Debuchy R."/>
            <person name="Gladieux P."/>
            <person name="Thoren M.H."/>
            <person name="Johannesson H."/>
        </authorList>
    </citation>
    <scope>NUCLEOTIDE SEQUENCE</scope>
    <source>
        <strain evidence="2">PSN324</strain>
    </source>
</reference>
<comment type="caution">
    <text evidence="2">The sequence shown here is derived from an EMBL/GenBank/DDBJ whole genome shotgun (WGS) entry which is preliminary data.</text>
</comment>
<feature type="chain" id="PRO_5043888809" evidence="1">
    <location>
        <begin position="21"/>
        <end position="138"/>
    </location>
</feature>